<evidence type="ECO:0000313" key="3">
    <source>
        <dbReference type="EMBL" id="KAG5620527.1"/>
    </source>
</evidence>
<dbReference type="AlphaFoldDB" id="A0A9J6A975"/>
<accession>A0A9J6A975</accession>
<feature type="domain" description="G-patch" evidence="2">
    <location>
        <begin position="362"/>
        <end position="408"/>
    </location>
</feature>
<evidence type="ECO:0000259" key="2">
    <source>
        <dbReference type="PROSITE" id="PS50174"/>
    </source>
</evidence>
<feature type="region of interest" description="Disordered" evidence="1">
    <location>
        <begin position="401"/>
        <end position="439"/>
    </location>
</feature>
<evidence type="ECO:0000313" key="4">
    <source>
        <dbReference type="Proteomes" id="UP000824120"/>
    </source>
</evidence>
<name>A0A9J6A975_SOLCO</name>
<gene>
    <name evidence="3" type="ORF">H5410_005745</name>
</gene>
<proteinExistence type="predicted"/>
<keyword evidence="4" id="KW-1185">Reference proteome</keyword>
<dbReference type="InterPro" id="IPR021109">
    <property type="entry name" value="Peptidase_aspartic_dom_sf"/>
</dbReference>
<dbReference type="PANTHER" id="PTHR33240">
    <property type="entry name" value="OS08G0508500 PROTEIN"/>
    <property type="match status" value="1"/>
</dbReference>
<reference evidence="3 4" key="1">
    <citation type="submission" date="2020-09" db="EMBL/GenBank/DDBJ databases">
        <title>De no assembly of potato wild relative species, Solanum commersonii.</title>
        <authorList>
            <person name="Cho K."/>
        </authorList>
    </citation>
    <scope>NUCLEOTIDE SEQUENCE [LARGE SCALE GENOMIC DNA]</scope>
    <source>
        <strain evidence="3">LZ3.2</strain>
        <tissue evidence="3">Leaf</tissue>
    </source>
</reference>
<dbReference type="PANTHER" id="PTHR33240:SF14">
    <property type="entry name" value="GAG_POL POLYPROTEIN"/>
    <property type="match status" value="1"/>
</dbReference>
<dbReference type="GO" id="GO:0003676">
    <property type="term" value="F:nucleic acid binding"/>
    <property type="evidence" value="ECO:0007669"/>
    <property type="project" value="InterPro"/>
</dbReference>
<dbReference type="CDD" id="cd00303">
    <property type="entry name" value="retropepsin_like"/>
    <property type="match status" value="1"/>
</dbReference>
<dbReference type="PROSITE" id="PS50174">
    <property type="entry name" value="G_PATCH"/>
    <property type="match status" value="1"/>
</dbReference>
<sequence length="439" mass="49461">MTTNIETAKNQRDTPVYLTTRESATVKENRILRHVMAQLWQAWANGQEPLTFIPNFSEITRYGPFDNCGDKPLTTCPQGMPFRINPTVMTIAPVSRPMKDVRIIQGTPGHSTNNRWTLKGAIEKLIDRGSGVNLDTKILCVPGVSKWIEVRAGMPNLRIEENPCTNLTVVYTLALIRSNTITFTNDEIPAEGAGHNRALHLIVKCERHYVKRVMIDGGSRVDIFPLSTMQRLKINRNRIRPNNVFVRAYDDLRRDTIGEIKLNMTIGPVDFMIVFQVMDMDISYNFLLGRPWIHMARAVPSTLHQKIIMHGEDDLPIYIDPSIPYIEAKEGCDFVVYQSFEVVSVDCFKEGDHIIQPCLSSSSSMVATTMLKYSYQPSKGLGLCSQEIVDPITLLGNQGSSGLGYKQSKRNGDKAKNQKRTDWALPQAIPHISHSFSKP</sequence>
<comment type="caution">
    <text evidence="3">The sequence shown here is derived from an EMBL/GenBank/DDBJ whole genome shotgun (WGS) entry which is preliminary data.</text>
</comment>
<dbReference type="Gene3D" id="2.40.70.10">
    <property type="entry name" value="Acid Proteases"/>
    <property type="match status" value="1"/>
</dbReference>
<dbReference type="Proteomes" id="UP000824120">
    <property type="component" value="Chromosome 2"/>
</dbReference>
<dbReference type="EMBL" id="JACXVP010000002">
    <property type="protein sequence ID" value="KAG5620527.1"/>
    <property type="molecule type" value="Genomic_DNA"/>
</dbReference>
<dbReference type="InterPro" id="IPR000467">
    <property type="entry name" value="G_patch_dom"/>
</dbReference>
<evidence type="ECO:0000256" key="1">
    <source>
        <dbReference type="SAM" id="MobiDB-lite"/>
    </source>
</evidence>
<dbReference type="OrthoDB" id="1300148at2759"/>
<protein>
    <recommendedName>
        <fullName evidence="2">G-patch domain-containing protein</fullName>
    </recommendedName>
</protein>
<organism evidence="3 4">
    <name type="scientific">Solanum commersonii</name>
    <name type="common">Commerson's wild potato</name>
    <name type="synonym">Commerson's nightshade</name>
    <dbReference type="NCBI Taxonomy" id="4109"/>
    <lineage>
        <taxon>Eukaryota</taxon>
        <taxon>Viridiplantae</taxon>
        <taxon>Streptophyta</taxon>
        <taxon>Embryophyta</taxon>
        <taxon>Tracheophyta</taxon>
        <taxon>Spermatophyta</taxon>
        <taxon>Magnoliopsida</taxon>
        <taxon>eudicotyledons</taxon>
        <taxon>Gunneridae</taxon>
        <taxon>Pentapetalae</taxon>
        <taxon>asterids</taxon>
        <taxon>lamiids</taxon>
        <taxon>Solanales</taxon>
        <taxon>Solanaceae</taxon>
        <taxon>Solanoideae</taxon>
        <taxon>Solaneae</taxon>
        <taxon>Solanum</taxon>
    </lineage>
</organism>
<feature type="compositionally biased region" description="Basic and acidic residues" evidence="1">
    <location>
        <begin position="410"/>
        <end position="422"/>
    </location>
</feature>